<sequence length="87" mass="9905">MIGDSKGAFYNGHVEIIIEHVDRLENSGDKSFVGLNYLRKQLLDHHPHAATHMRDALTDCIDFEILSVYQVPNPKDPKHPTRVSKLN</sequence>
<dbReference type="RefSeq" id="WP_188432823.1">
    <property type="nucleotide sequence ID" value="NZ_BMEX01000009.1"/>
</dbReference>
<accession>A0ABQ1GU90</accession>
<gene>
    <name evidence="1" type="ORF">GCM10007416_24590</name>
</gene>
<reference evidence="2" key="1">
    <citation type="journal article" date="2019" name="Int. J. Syst. Evol. Microbiol.">
        <title>The Global Catalogue of Microorganisms (GCM) 10K type strain sequencing project: providing services to taxonomists for standard genome sequencing and annotation.</title>
        <authorList>
            <consortium name="The Broad Institute Genomics Platform"/>
            <consortium name="The Broad Institute Genome Sequencing Center for Infectious Disease"/>
            <person name="Wu L."/>
            <person name="Ma J."/>
        </authorList>
    </citation>
    <scope>NUCLEOTIDE SEQUENCE [LARGE SCALE GENOMIC DNA]</scope>
    <source>
        <strain evidence="2">CGMCC 1.12404</strain>
    </source>
</reference>
<name>A0ABQ1GU90_9BACL</name>
<keyword evidence="2" id="KW-1185">Reference proteome</keyword>
<protein>
    <submittedName>
        <fullName evidence="1">Uncharacterized protein</fullName>
    </submittedName>
</protein>
<proteinExistence type="predicted"/>
<evidence type="ECO:0000313" key="1">
    <source>
        <dbReference type="EMBL" id="GGA50520.1"/>
    </source>
</evidence>
<evidence type="ECO:0000313" key="2">
    <source>
        <dbReference type="Proteomes" id="UP000617979"/>
    </source>
</evidence>
<comment type="caution">
    <text evidence="1">The sequence shown here is derived from an EMBL/GenBank/DDBJ whole genome shotgun (WGS) entry which is preliminary data.</text>
</comment>
<dbReference type="EMBL" id="BMEX01000009">
    <property type="protein sequence ID" value="GGA50520.1"/>
    <property type="molecule type" value="Genomic_DNA"/>
</dbReference>
<organism evidence="1 2">
    <name type="scientific">Kroppenstedtia guangzhouensis</name>
    <dbReference type="NCBI Taxonomy" id="1274356"/>
    <lineage>
        <taxon>Bacteria</taxon>
        <taxon>Bacillati</taxon>
        <taxon>Bacillota</taxon>
        <taxon>Bacilli</taxon>
        <taxon>Bacillales</taxon>
        <taxon>Thermoactinomycetaceae</taxon>
        <taxon>Kroppenstedtia</taxon>
    </lineage>
</organism>
<dbReference type="Proteomes" id="UP000617979">
    <property type="component" value="Unassembled WGS sequence"/>
</dbReference>